<dbReference type="PANTHER" id="PTHR43791:SF47">
    <property type="entry name" value="MAJOR FACILITATOR SUPERFAMILY (MFS) PROFILE DOMAIN-CONTAINING PROTEIN-RELATED"/>
    <property type="match status" value="1"/>
</dbReference>
<evidence type="ECO:0000256" key="3">
    <source>
        <dbReference type="ARBA" id="ARBA00022692"/>
    </source>
</evidence>
<keyword evidence="3 6" id="KW-0812">Transmembrane</keyword>
<dbReference type="VEuPathDB" id="FungiDB:ASPVEDRAFT_57134"/>
<evidence type="ECO:0000259" key="7">
    <source>
        <dbReference type="PROSITE" id="PS50850"/>
    </source>
</evidence>
<dbReference type="InterPro" id="IPR011701">
    <property type="entry name" value="MFS"/>
</dbReference>
<proteinExistence type="predicted"/>
<feature type="transmembrane region" description="Helical" evidence="6">
    <location>
        <begin position="314"/>
        <end position="336"/>
    </location>
</feature>
<dbReference type="GeneID" id="63730814"/>
<reference evidence="9" key="1">
    <citation type="journal article" date="2017" name="Genome Biol.">
        <title>Comparative genomics reveals high biological diversity and specific adaptations in the industrially and medically important fungal genus Aspergillus.</title>
        <authorList>
            <person name="de Vries R.P."/>
            <person name="Riley R."/>
            <person name="Wiebenga A."/>
            <person name="Aguilar-Osorio G."/>
            <person name="Amillis S."/>
            <person name="Uchima C.A."/>
            <person name="Anderluh G."/>
            <person name="Asadollahi M."/>
            <person name="Askin M."/>
            <person name="Barry K."/>
            <person name="Battaglia E."/>
            <person name="Bayram O."/>
            <person name="Benocci T."/>
            <person name="Braus-Stromeyer S.A."/>
            <person name="Caldana C."/>
            <person name="Canovas D."/>
            <person name="Cerqueira G.C."/>
            <person name="Chen F."/>
            <person name="Chen W."/>
            <person name="Choi C."/>
            <person name="Clum A."/>
            <person name="Dos Santos R.A."/>
            <person name="Damasio A.R."/>
            <person name="Diallinas G."/>
            <person name="Emri T."/>
            <person name="Fekete E."/>
            <person name="Flipphi M."/>
            <person name="Freyberg S."/>
            <person name="Gallo A."/>
            <person name="Gournas C."/>
            <person name="Habgood R."/>
            <person name="Hainaut M."/>
            <person name="Harispe M.L."/>
            <person name="Henrissat B."/>
            <person name="Hilden K.S."/>
            <person name="Hope R."/>
            <person name="Hossain A."/>
            <person name="Karabika E."/>
            <person name="Karaffa L."/>
            <person name="Karanyi Z."/>
            <person name="Krasevec N."/>
            <person name="Kuo A."/>
            <person name="Kusch H."/>
            <person name="LaButti K."/>
            <person name="Lagendijk E.L."/>
            <person name="Lapidus A."/>
            <person name="Levasseur A."/>
            <person name="Lindquist E."/>
            <person name="Lipzen A."/>
            <person name="Logrieco A.F."/>
            <person name="MacCabe A."/>
            <person name="Maekelae M.R."/>
            <person name="Malavazi I."/>
            <person name="Melin P."/>
            <person name="Meyer V."/>
            <person name="Mielnichuk N."/>
            <person name="Miskei M."/>
            <person name="Molnar A.P."/>
            <person name="Mule G."/>
            <person name="Ngan C.Y."/>
            <person name="Orejas M."/>
            <person name="Orosz E."/>
            <person name="Ouedraogo J.P."/>
            <person name="Overkamp K.M."/>
            <person name="Park H.-S."/>
            <person name="Perrone G."/>
            <person name="Piumi F."/>
            <person name="Punt P.J."/>
            <person name="Ram A.F."/>
            <person name="Ramon A."/>
            <person name="Rauscher S."/>
            <person name="Record E."/>
            <person name="Riano-Pachon D.M."/>
            <person name="Robert V."/>
            <person name="Roehrig J."/>
            <person name="Ruller R."/>
            <person name="Salamov A."/>
            <person name="Salih N.S."/>
            <person name="Samson R.A."/>
            <person name="Sandor E."/>
            <person name="Sanguinetti M."/>
            <person name="Schuetze T."/>
            <person name="Sepcic K."/>
            <person name="Shelest E."/>
            <person name="Sherlock G."/>
            <person name="Sophianopoulou V."/>
            <person name="Squina F.M."/>
            <person name="Sun H."/>
            <person name="Susca A."/>
            <person name="Todd R.B."/>
            <person name="Tsang A."/>
            <person name="Unkles S.E."/>
            <person name="van de Wiele N."/>
            <person name="van Rossen-Uffink D."/>
            <person name="Oliveira J.V."/>
            <person name="Vesth T.C."/>
            <person name="Visser J."/>
            <person name="Yu J.-H."/>
            <person name="Zhou M."/>
            <person name="Andersen M.R."/>
            <person name="Archer D.B."/>
            <person name="Baker S.E."/>
            <person name="Benoit I."/>
            <person name="Brakhage A.A."/>
            <person name="Braus G.H."/>
            <person name="Fischer R."/>
            <person name="Frisvad J.C."/>
            <person name="Goldman G.H."/>
            <person name="Houbraken J."/>
            <person name="Oakley B."/>
            <person name="Pocsi I."/>
            <person name="Scazzocchio C."/>
            <person name="Seiboth B."/>
            <person name="vanKuyk P.A."/>
            <person name="Wortman J."/>
            <person name="Dyer P.S."/>
            <person name="Grigoriev I.V."/>
        </authorList>
    </citation>
    <scope>NUCLEOTIDE SEQUENCE [LARGE SCALE GENOMIC DNA]</scope>
    <source>
        <strain evidence="9">CBS 583.65</strain>
    </source>
</reference>
<keyword evidence="4 6" id="KW-1133">Transmembrane helix</keyword>
<feature type="transmembrane region" description="Helical" evidence="6">
    <location>
        <begin position="283"/>
        <end position="308"/>
    </location>
</feature>
<dbReference type="EMBL" id="KV878138">
    <property type="protein sequence ID" value="OJJ07903.1"/>
    <property type="molecule type" value="Genomic_DNA"/>
</dbReference>
<keyword evidence="2" id="KW-0813">Transport</keyword>
<keyword evidence="9" id="KW-1185">Reference proteome</keyword>
<dbReference type="GO" id="GO:0016020">
    <property type="term" value="C:membrane"/>
    <property type="evidence" value="ECO:0007669"/>
    <property type="project" value="UniProtKB-SubCell"/>
</dbReference>
<dbReference type="FunFam" id="1.20.1250.20:FF:000018">
    <property type="entry name" value="MFS transporter permease"/>
    <property type="match status" value="1"/>
</dbReference>
<feature type="transmembrane region" description="Helical" evidence="6">
    <location>
        <begin position="407"/>
        <end position="428"/>
    </location>
</feature>
<feature type="transmembrane region" description="Helical" evidence="6">
    <location>
        <begin position="80"/>
        <end position="99"/>
    </location>
</feature>
<dbReference type="Proteomes" id="UP000184073">
    <property type="component" value="Unassembled WGS sequence"/>
</dbReference>
<evidence type="ECO:0000256" key="5">
    <source>
        <dbReference type="ARBA" id="ARBA00023136"/>
    </source>
</evidence>
<evidence type="ECO:0000256" key="2">
    <source>
        <dbReference type="ARBA" id="ARBA00022448"/>
    </source>
</evidence>
<dbReference type="SUPFAM" id="SSF103473">
    <property type="entry name" value="MFS general substrate transporter"/>
    <property type="match status" value="1"/>
</dbReference>
<dbReference type="PROSITE" id="PS50850">
    <property type="entry name" value="MFS"/>
    <property type="match status" value="1"/>
</dbReference>
<gene>
    <name evidence="8" type="ORF">ASPVEDRAFT_57134</name>
</gene>
<dbReference type="GO" id="GO:0022857">
    <property type="term" value="F:transmembrane transporter activity"/>
    <property type="evidence" value="ECO:0007669"/>
    <property type="project" value="InterPro"/>
</dbReference>
<dbReference type="OrthoDB" id="3639251at2759"/>
<accession>A0A1L9Q2B9</accession>
<evidence type="ECO:0000313" key="8">
    <source>
        <dbReference type="EMBL" id="OJJ07903.1"/>
    </source>
</evidence>
<comment type="subcellular location">
    <subcellularLocation>
        <location evidence="1">Membrane</location>
        <topology evidence="1">Multi-pass membrane protein</topology>
    </subcellularLocation>
</comment>
<feature type="transmembrane region" description="Helical" evidence="6">
    <location>
        <begin position="375"/>
        <end position="395"/>
    </location>
</feature>
<evidence type="ECO:0000256" key="1">
    <source>
        <dbReference type="ARBA" id="ARBA00004141"/>
    </source>
</evidence>
<evidence type="ECO:0000313" key="9">
    <source>
        <dbReference type="Proteomes" id="UP000184073"/>
    </source>
</evidence>
<dbReference type="InterPro" id="IPR036259">
    <property type="entry name" value="MFS_trans_sf"/>
</dbReference>
<dbReference type="Pfam" id="PF07690">
    <property type="entry name" value="MFS_1"/>
    <property type="match status" value="1"/>
</dbReference>
<feature type="domain" description="Major facilitator superfamily (MFS) profile" evidence="7">
    <location>
        <begin position="47"/>
        <end position="466"/>
    </location>
</feature>
<dbReference type="Gene3D" id="1.20.1250.20">
    <property type="entry name" value="MFS general substrate transporter like domains"/>
    <property type="match status" value="2"/>
</dbReference>
<feature type="transmembrane region" description="Helical" evidence="6">
    <location>
        <begin position="440"/>
        <end position="461"/>
    </location>
</feature>
<dbReference type="FunFam" id="1.20.1250.20:FF:000409">
    <property type="entry name" value="MFS general substrate transporter"/>
    <property type="match status" value="1"/>
</dbReference>
<keyword evidence="5 6" id="KW-0472">Membrane</keyword>
<evidence type="ECO:0000256" key="6">
    <source>
        <dbReference type="SAM" id="Phobius"/>
    </source>
</evidence>
<organism evidence="8 9">
    <name type="scientific">Aspergillus versicolor CBS 583.65</name>
    <dbReference type="NCBI Taxonomy" id="1036611"/>
    <lineage>
        <taxon>Eukaryota</taxon>
        <taxon>Fungi</taxon>
        <taxon>Dikarya</taxon>
        <taxon>Ascomycota</taxon>
        <taxon>Pezizomycotina</taxon>
        <taxon>Eurotiomycetes</taxon>
        <taxon>Eurotiomycetidae</taxon>
        <taxon>Eurotiales</taxon>
        <taxon>Aspergillaceae</taxon>
        <taxon>Aspergillus</taxon>
        <taxon>Aspergillus subgen. Nidulantes</taxon>
    </lineage>
</organism>
<feature type="transmembrane region" description="Helical" evidence="6">
    <location>
        <begin position="176"/>
        <end position="195"/>
    </location>
</feature>
<feature type="transmembrane region" description="Helical" evidence="6">
    <location>
        <begin position="111"/>
        <end position="132"/>
    </location>
</feature>
<protein>
    <recommendedName>
        <fullName evidence="7">Major facilitator superfamily (MFS) profile domain-containing protein</fullName>
    </recommendedName>
</protein>
<feature type="transmembrane region" description="Helical" evidence="6">
    <location>
        <begin position="348"/>
        <end position="369"/>
    </location>
</feature>
<dbReference type="InterPro" id="IPR020846">
    <property type="entry name" value="MFS_dom"/>
</dbReference>
<dbReference type="AlphaFoldDB" id="A0A1L9Q2B9"/>
<dbReference type="RefSeq" id="XP_040673665.1">
    <property type="nucleotide sequence ID" value="XM_040815303.1"/>
</dbReference>
<feature type="transmembrane region" description="Helical" evidence="6">
    <location>
        <begin position="207"/>
        <end position="229"/>
    </location>
</feature>
<feature type="transmembrane region" description="Helical" evidence="6">
    <location>
        <begin position="144"/>
        <end position="164"/>
    </location>
</feature>
<sequence length="485" mass="54386">MPGTKTPIEDEKQSLDHLETLKQDDEAAERFSGKDASSIKRQIDFRLIPCLGLMYFVSLMDRKNVANAAIAGMRTDLDMLGGYRYSLMTLVFFITYVILQPPMTLLCRKIGPRNFLPGICLLWGCVIIGFGFSDKWTTLVALRLILGIFEAGYFPGCVYLLSTWYTRFEVARRYSVFYLIGSFGSACSGILAYGLMQMEGVEGIRGWRWIFIMEGVITCAIAMFAYIFMIRFPDEERDSPSPRFLKPQECQFIIDRLEQDRGDVEVEEFRLVKYLKPALDLEVWGFAFIFFCSTTVSYAFAYFLPIILRENLNFSLAASQCLIAPPYAFAAILMYATSWVGDRYRVRGIIIVVNSLIGLIGLCIMAFHADAAVKYFGVFLAVAGVNANMPAIMTYQANNIRGQWKRAFCSATLTGMGGIGGIAGSLVFRAQDKPEYLPGMVATIVASGLVVIIVGLLSVYFKISNRKADKGEKVINDDPDFRYTI</sequence>
<evidence type="ECO:0000256" key="4">
    <source>
        <dbReference type="ARBA" id="ARBA00022989"/>
    </source>
</evidence>
<name>A0A1L9Q2B9_ASPVE</name>
<dbReference type="PANTHER" id="PTHR43791">
    <property type="entry name" value="PERMEASE-RELATED"/>
    <property type="match status" value="1"/>
</dbReference>